<gene>
    <name evidence="2" type="ORF">NTEN_LOCUS15058</name>
</gene>
<evidence type="ECO:0000256" key="1">
    <source>
        <dbReference type="SAM" id="MobiDB-lite"/>
    </source>
</evidence>
<keyword evidence="3" id="KW-1185">Reference proteome</keyword>
<evidence type="ECO:0000313" key="3">
    <source>
        <dbReference type="Proteomes" id="UP000479000"/>
    </source>
</evidence>
<reference evidence="2 3" key="1">
    <citation type="submission" date="2020-02" db="EMBL/GenBank/DDBJ databases">
        <authorList>
            <person name="Ferguson B K."/>
        </authorList>
    </citation>
    <scope>NUCLEOTIDE SEQUENCE [LARGE SCALE GENOMIC DNA]</scope>
</reference>
<feature type="region of interest" description="Disordered" evidence="1">
    <location>
        <begin position="52"/>
        <end position="77"/>
    </location>
</feature>
<dbReference type="EMBL" id="CADCXU010022557">
    <property type="protein sequence ID" value="CAB0009993.1"/>
    <property type="molecule type" value="Genomic_DNA"/>
</dbReference>
<dbReference type="AlphaFoldDB" id="A0A6H5H3A0"/>
<name>A0A6H5H3A0_9HEMI</name>
<dbReference type="Proteomes" id="UP000479000">
    <property type="component" value="Unassembled WGS sequence"/>
</dbReference>
<proteinExistence type="predicted"/>
<feature type="non-terminal residue" evidence="2">
    <location>
        <position position="271"/>
    </location>
</feature>
<protein>
    <submittedName>
        <fullName evidence="2">Uncharacterized protein</fullName>
    </submittedName>
</protein>
<sequence length="271" mass="30423">MEVMCDIYAPPVSYRFQLPVFQYNISVSFFTPARERHRFETDGVAPVEKADVHRSHGDGQFGRADLHGSTGGRTCPARRQRHHASALVVRAARQHDVQPQDQSALPLEKKCRADAAAQVLHEKVQGLVLLHQGVHGRARKRGNEGYGTWWRIPRRRSGDRRRGSSACLYGRRGAPVRQQQEFGPDRGRKFCLKTAGEFASERLRALRKGPENTILTSIFTGFVPTHKLVDVHPKPKWLLFEYLSLNSVSCAVAALAILKTVRLSRGGTDLQ</sequence>
<organism evidence="2 3">
    <name type="scientific">Nesidiocoris tenuis</name>
    <dbReference type="NCBI Taxonomy" id="355587"/>
    <lineage>
        <taxon>Eukaryota</taxon>
        <taxon>Metazoa</taxon>
        <taxon>Ecdysozoa</taxon>
        <taxon>Arthropoda</taxon>
        <taxon>Hexapoda</taxon>
        <taxon>Insecta</taxon>
        <taxon>Pterygota</taxon>
        <taxon>Neoptera</taxon>
        <taxon>Paraneoptera</taxon>
        <taxon>Hemiptera</taxon>
        <taxon>Heteroptera</taxon>
        <taxon>Panheteroptera</taxon>
        <taxon>Cimicomorpha</taxon>
        <taxon>Miridae</taxon>
        <taxon>Dicyphina</taxon>
        <taxon>Nesidiocoris</taxon>
    </lineage>
</organism>
<accession>A0A6H5H3A0</accession>
<evidence type="ECO:0000313" key="2">
    <source>
        <dbReference type="EMBL" id="CAB0009993.1"/>
    </source>
</evidence>